<dbReference type="EMBL" id="ULHB01000001">
    <property type="protein sequence ID" value="SYW73813.1"/>
    <property type="molecule type" value="Genomic_DNA"/>
</dbReference>
<sequence>MVSEGQHRLQVARSTKHDDHLYLDQALNAPSSAAAKSPSQVLQAASKADKLEIWKTWHCCFGHSSLDRIRKLLQATGVNTGPIPKHFSCNTCNTNKFARPPFGKGCNKTKNKLDITISNVQGPMPVPSLGGA</sequence>
<dbReference type="Proteomes" id="UP000179920">
    <property type="component" value="Chromosome XI"/>
</dbReference>
<proteinExistence type="predicted"/>
<evidence type="ECO:0000313" key="4">
    <source>
        <dbReference type="Proteomes" id="UP000179920"/>
    </source>
</evidence>
<reference evidence="4" key="1">
    <citation type="submission" date="2016-04" db="EMBL/GenBank/DDBJ databases">
        <authorList>
            <person name="Guldener U."/>
            <person name="Guldener U."/>
        </authorList>
    </citation>
    <scope>NUCLEOTIDE SEQUENCE [LARGE SCALE GENOMIC DNA]</scope>
    <source>
        <strain evidence="4">UB2112</strain>
    </source>
</reference>
<dbReference type="AlphaFoldDB" id="A0A1K0G7M3"/>
<dbReference type="Pfam" id="PF13976">
    <property type="entry name" value="gag_pre-integrs"/>
    <property type="match status" value="1"/>
</dbReference>
<protein>
    <recommendedName>
        <fullName evidence="1">GAG-pre-integrase domain-containing protein</fullName>
    </recommendedName>
</protein>
<keyword evidence="5" id="KW-1185">Reference proteome</keyword>
<reference evidence="3" key="3">
    <citation type="submission" date="2018-08" db="EMBL/GenBank/DDBJ databases">
        <authorList>
            <person name="Guldener U."/>
        </authorList>
    </citation>
    <scope>NUCLEOTIDE SEQUENCE</scope>
    <source>
        <strain evidence="3">UB2</strain>
    </source>
</reference>
<dbReference type="EMBL" id="LT558127">
    <property type="protein sequence ID" value="SAM83663.1"/>
    <property type="molecule type" value="Genomic_DNA"/>
</dbReference>
<reference evidence="2" key="2">
    <citation type="submission" date="2016-04" db="EMBL/GenBank/DDBJ databases">
        <authorList>
            <person name="Evans L.H."/>
            <person name="Alamgir A."/>
            <person name="Owens N."/>
            <person name="Weber N.D."/>
            <person name="Virtaneva K."/>
            <person name="Barbian K."/>
            <person name="Babar A."/>
            <person name="Rosenke K."/>
        </authorList>
    </citation>
    <scope>NUCLEOTIDE SEQUENCE</scope>
    <source>
        <strain evidence="2">UB2112</strain>
    </source>
</reference>
<gene>
    <name evidence="3" type="ORF">UBRO2_00088</name>
    <name evidence="2" type="ORF">UBRO_20100</name>
</gene>
<feature type="domain" description="GAG-pre-integrase" evidence="1">
    <location>
        <begin position="46"/>
        <end position="96"/>
    </location>
</feature>
<evidence type="ECO:0000313" key="3">
    <source>
        <dbReference type="EMBL" id="SYW73813.1"/>
    </source>
</evidence>
<dbReference type="Proteomes" id="UP000658997">
    <property type="component" value="Unassembled WGS sequence"/>
</dbReference>
<dbReference type="InterPro" id="IPR025724">
    <property type="entry name" value="GAG-pre-integrase_dom"/>
</dbReference>
<name>A0A1K0G7M3_9BASI</name>
<evidence type="ECO:0000313" key="2">
    <source>
        <dbReference type="EMBL" id="SAM83663.1"/>
    </source>
</evidence>
<evidence type="ECO:0000313" key="5">
    <source>
        <dbReference type="Proteomes" id="UP000658997"/>
    </source>
</evidence>
<evidence type="ECO:0000259" key="1">
    <source>
        <dbReference type="Pfam" id="PF13976"/>
    </source>
</evidence>
<organism evidence="2 4">
    <name type="scientific">Ustilago bromivora</name>
    <dbReference type="NCBI Taxonomy" id="307758"/>
    <lineage>
        <taxon>Eukaryota</taxon>
        <taxon>Fungi</taxon>
        <taxon>Dikarya</taxon>
        <taxon>Basidiomycota</taxon>
        <taxon>Ustilaginomycotina</taxon>
        <taxon>Ustilaginomycetes</taxon>
        <taxon>Ustilaginales</taxon>
        <taxon>Ustilaginaceae</taxon>
        <taxon>Ustilago</taxon>
    </lineage>
</organism>
<accession>A0A1K0G7M3</accession>